<accession>A0A9P5AT57</accession>
<organism evidence="1 2">
    <name type="scientific">Fusarium beomiforme</name>
    <dbReference type="NCBI Taxonomy" id="44412"/>
    <lineage>
        <taxon>Eukaryota</taxon>
        <taxon>Fungi</taxon>
        <taxon>Dikarya</taxon>
        <taxon>Ascomycota</taxon>
        <taxon>Pezizomycotina</taxon>
        <taxon>Sordariomycetes</taxon>
        <taxon>Hypocreomycetidae</taxon>
        <taxon>Hypocreales</taxon>
        <taxon>Nectriaceae</taxon>
        <taxon>Fusarium</taxon>
        <taxon>Fusarium burgessii species complex</taxon>
    </lineage>
</organism>
<reference evidence="1" key="1">
    <citation type="journal article" date="2017" name="Mycologia">
        <title>Fusarium algeriense, sp. nov., a novel toxigenic crown rot pathogen of durum wheat from Algeria is nested in the Fusarium burgessii species complex.</title>
        <authorList>
            <person name="Laraba I."/>
            <person name="Keddad A."/>
            <person name="Boureghda H."/>
            <person name="Abdallah N."/>
            <person name="Vaughan M.M."/>
            <person name="Proctor R.H."/>
            <person name="Busman M."/>
            <person name="O'Donnell K."/>
        </authorList>
    </citation>
    <scope>NUCLEOTIDE SEQUENCE</scope>
    <source>
        <strain evidence="1">NRRL 25174</strain>
    </source>
</reference>
<evidence type="ECO:0000313" key="1">
    <source>
        <dbReference type="EMBL" id="KAF4344284.1"/>
    </source>
</evidence>
<dbReference type="Proteomes" id="UP000730481">
    <property type="component" value="Unassembled WGS sequence"/>
</dbReference>
<dbReference type="EMBL" id="PVQB02000059">
    <property type="protein sequence ID" value="KAF4344284.1"/>
    <property type="molecule type" value="Genomic_DNA"/>
</dbReference>
<proteinExistence type="predicted"/>
<sequence length="165" mass="18488">MSGVEIALPVIEGTAALIKLVATLADVELSADGIAQDAQACRDLATQIRHDIHHAEYLEKALMESASILKHDRLGGWIHITIRNTKKAMGKFDSHIPEDDNYATLNALTRKMQRQRKWEEPERTLRTCHSSLLTAIGIMYQLSLAMGLNARWAKQVEKHSVSVDY</sequence>
<dbReference type="OrthoDB" id="5050720at2759"/>
<name>A0A9P5AT57_9HYPO</name>
<protein>
    <submittedName>
        <fullName evidence="1">Uncharacterized protein</fullName>
    </submittedName>
</protein>
<gene>
    <name evidence="1" type="ORF">FBEOM_1678</name>
</gene>
<reference evidence="1" key="2">
    <citation type="submission" date="2020-02" db="EMBL/GenBank/DDBJ databases">
        <title>Identification and distribution of gene clusters putatively required for synthesis of sphingolipid metabolism inhibitors in phylogenetically diverse species of the filamentous fungus Fusarium.</title>
        <authorList>
            <person name="Kim H.-S."/>
            <person name="Busman M."/>
            <person name="Brown D.W."/>
            <person name="Divon H."/>
            <person name="Uhlig S."/>
            <person name="Proctor R.H."/>
        </authorList>
    </citation>
    <scope>NUCLEOTIDE SEQUENCE</scope>
    <source>
        <strain evidence="1">NRRL 25174</strain>
    </source>
</reference>
<comment type="caution">
    <text evidence="1">The sequence shown here is derived from an EMBL/GenBank/DDBJ whole genome shotgun (WGS) entry which is preliminary data.</text>
</comment>
<evidence type="ECO:0000313" key="2">
    <source>
        <dbReference type="Proteomes" id="UP000730481"/>
    </source>
</evidence>
<keyword evidence="2" id="KW-1185">Reference proteome</keyword>
<dbReference type="AlphaFoldDB" id="A0A9P5AT57"/>